<dbReference type="GO" id="GO:0005840">
    <property type="term" value="C:ribosome"/>
    <property type="evidence" value="ECO:0007669"/>
    <property type="project" value="UniProtKB-KW"/>
</dbReference>
<evidence type="ECO:0000256" key="4">
    <source>
        <dbReference type="ARBA" id="ARBA00022679"/>
    </source>
</evidence>
<comment type="similarity">
    <text evidence="1 6">Belongs to the methyltransferase superfamily. PrmA family.</text>
</comment>
<feature type="binding site" evidence="6">
    <location>
        <position position="143"/>
    </location>
    <ligand>
        <name>S-adenosyl-L-methionine</name>
        <dbReference type="ChEBI" id="CHEBI:59789"/>
    </ligand>
</feature>
<evidence type="ECO:0000256" key="5">
    <source>
        <dbReference type="ARBA" id="ARBA00022691"/>
    </source>
</evidence>
<comment type="catalytic activity">
    <reaction evidence="6">
        <text>L-lysyl-[protein] + 3 S-adenosyl-L-methionine = N(6),N(6),N(6)-trimethyl-L-lysyl-[protein] + 3 S-adenosyl-L-homocysteine + 3 H(+)</text>
        <dbReference type="Rhea" id="RHEA:54192"/>
        <dbReference type="Rhea" id="RHEA-COMP:9752"/>
        <dbReference type="Rhea" id="RHEA-COMP:13826"/>
        <dbReference type="ChEBI" id="CHEBI:15378"/>
        <dbReference type="ChEBI" id="CHEBI:29969"/>
        <dbReference type="ChEBI" id="CHEBI:57856"/>
        <dbReference type="ChEBI" id="CHEBI:59789"/>
        <dbReference type="ChEBI" id="CHEBI:61961"/>
    </reaction>
</comment>
<comment type="caution">
    <text evidence="7">The sequence shown here is derived from an EMBL/GenBank/DDBJ whole genome shotgun (WGS) entry which is preliminary data.</text>
</comment>
<dbReference type="GO" id="GO:0032259">
    <property type="term" value="P:methylation"/>
    <property type="evidence" value="ECO:0007669"/>
    <property type="project" value="UniProtKB-KW"/>
</dbReference>
<keyword evidence="3 6" id="KW-0489">Methyltransferase</keyword>
<dbReference type="CDD" id="cd02440">
    <property type="entry name" value="AdoMet_MTases"/>
    <property type="match status" value="1"/>
</dbReference>
<dbReference type="GO" id="GO:0008276">
    <property type="term" value="F:protein methyltransferase activity"/>
    <property type="evidence" value="ECO:0007669"/>
    <property type="project" value="UniProtKB-UniRule"/>
</dbReference>
<dbReference type="RefSeq" id="WP_274944803.1">
    <property type="nucleotide sequence ID" value="NZ_JANWOI010000005.1"/>
</dbReference>
<dbReference type="EMBL" id="JANWOI010000005">
    <property type="protein sequence ID" value="MDA5195090.1"/>
    <property type="molecule type" value="Genomic_DNA"/>
</dbReference>
<dbReference type="GO" id="GO:0005737">
    <property type="term" value="C:cytoplasm"/>
    <property type="evidence" value="ECO:0007669"/>
    <property type="project" value="UniProtKB-SubCell"/>
</dbReference>
<evidence type="ECO:0000256" key="2">
    <source>
        <dbReference type="ARBA" id="ARBA00022490"/>
    </source>
</evidence>
<dbReference type="EC" id="2.1.1.-" evidence="6"/>
<keyword evidence="7" id="KW-0687">Ribonucleoprotein</keyword>
<keyword evidence="4 6" id="KW-0808">Transferase</keyword>
<accession>A0A9X3Z891</accession>
<proteinExistence type="inferred from homology"/>
<dbReference type="Pfam" id="PF06325">
    <property type="entry name" value="PrmA"/>
    <property type="match status" value="1"/>
</dbReference>
<keyword evidence="5 6" id="KW-0949">S-adenosyl-L-methionine</keyword>
<dbReference type="PANTHER" id="PTHR43648:SF1">
    <property type="entry name" value="ELECTRON TRANSFER FLAVOPROTEIN BETA SUBUNIT LYSINE METHYLTRANSFERASE"/>
    <property type="match status" value="1"/>
</dbReference>
<feature type="binding site" evidence="6">
    <location>
        <position position="188"/>
    </location>
    <ligand>
        <name>S-adenosyl-L-methionine</name>
        <dbReference type="ChEBI" id="CHEBI:59789"/>
    </ligand>
</feature>
<dbReference type="HAMAP" id="MF_00735">
    <property type="entry name" value="Methyltr_PrmA"/>
    <property type="match status" value="1"/>
</dbReference>
<protein>
    <recommendedName>
        <fullName evidence="6">Ribosomal protein L11 methyltransferase</fullName>
        <shortName evidence="6">L11 Mtase</shortName>
        <ecNumber evidence="6">2.1.1.-</ecNumber>
    </recommendedName>
</protein>
<name>A0A9X3Z891_9PROT</name>
<evidence type="ECO:0000256" key="6">
    <source>
        <dbReference type="HAMAP-Rule" id="MF_00735"/>
    </source>
</evidence>
<feature type="binding site" evidence="6">
    <location>
        <position position="243"/>
    </location>
    <ligand>
        <name>S-adenosyl-L-methionine</name>
        <dbReference type="ChEBI" id="CHEBI:59789"/>
    </ligand>
</feature>
<dbReference type="Gene3D" id="3.40.50.150">
    <property type="entry name" value="Vaccinia Virus protein VP39"/>
    <property type="match status" value="1"/>
</dbReference>
<reference evidence="7" key="2">
    <citation type="journal article" date="2023" name="Syst. Appl. Microbiol.">
        <title>Govania unica gen. nov., sp. nov., a rare biosphere bacterium that represents a novel family in the class Alphaproteobacteria.</title>
        <authorList>
            <person name="Vandamme P."/>
            <person name="Peeters C."/>
            <person name="Hettiarachchi A."/>
            <person name="Cnockaert M."/>
            <person name="Carlier A."/>
        </authorList>
    </citation>
    <scope>NUCLEOTIDE SEQUENCE</scope>
    <source>
        <strain evidence="7">LMG 31809</strain>
    </source>
</reference>
<organism evidence="7 8">
    <name type="scientific">Govanella unica</name>
    <dbReference type="NCBI Taxonomy" id="2975056"/>
    <lineage>
        <taxon>Bacteria</taxon>
        <taxon>Pseudomonadati</taxon>
        <taxon>Pseudomonadota</taxon>
        <taxon>Alphaproteobacteria</taxon>
        <taxon>Emcibacterales</taxon>
        <taxon>Govanellaceae</taxon>
        <taxon>Govanella</taxon>
    </lineage>
</organism>
<dbReference type="InterPro" id="IPR004498">
    <property type="entry name" value="Ribosomal_PrmA_MeTrfase"/>
</dbReference>
<feature type="binding site" evidence="6">
    <location>
        <position position="166"/>
    </location>
    <ligand>
        <name>S-adenosyl-L-methionine</name>
        <dbReference type="ChEBI" id="CHEBI:59789"/>
    </ligand>
</feature>
<keyword evidence="7" id="KW-0689">Ribosomal protein</keyword>
<reference evidence="7" key="1">
    <citation type="submission" date="2022-08" db="EMBL/GenBank/DDBJ databases">
        <authorList>
            <person name="Vandamme P."/>
            <person name="Hettiarachchi A."/>
            <person name="Peeters C."/>
            <person name="Cnockaert M."/>
            <person name="Carlier A."/>
        </authorList>
    </citation>
    <scope>NUCLEOTIDE SEQUENCE</scope>
    <source>
        <strain evidence="7">LMG 31809</strain>
    </source>
</reference>
<dbReference type="SUPFAM" id="SSF53335">
    <property type="entry name" value="S-adenosyl-L-methionine-dependent methyltransferases"/>
    <property type="match status" value="1"/>
</dbReference>
<sequence>MTLDNIWKLTLAVPTRLIPALEDALFGIADLDTPPTFTNFEIVEGEETRTFEAYFPQPAPAPLAVVTALETTFAAFGEDYGEFGYGQVEDRDWVSESLRLLAPITAGRFFVHGRHDADKIPAGSLSLEIEAGQAFGSGNHATTQGCLLALNDLAATLTPGKVLDLGCGSGILALGAARLWQAEIIATDIDPIAVAVTRENVVLNGVELAENGPEAGKITALVCDGMEDPALQAAAPFDLIVANILMRPLIDLAPAITAAMASGSYLVLSGLLEDQQVAVVAAYVEQGLKLERAIVIDGWAALILTRE</sequence>
<comment type="function">
    <text evidence="6">Methylates ribosomal protein L11.</text>
</comment>
<keyword evidence="2 6" id="KW-0963">Cytoplasm</keyword>
<evidence type="ECO:0000313" key="8">
    <source>
        <dbReference type="Proteomes" id="UP001141619"/>
    </source>
</evidence>
<keyword evidence="8" id="KW-1185">Reference proteome</keyword>
<evidence type="ECO:0000256" key="1">
    <source>
        <dbReference type="ARBA" id="ARBA00009741"/>
    </source>
</evidence>
<dbReference type="AlphaFoldDB" id="A0A9X3Z891"/>
<evidence type="ECO:0000256" key="3">
    <source>
        <dbReference type="ARBA" id="ARBA00022603"/>
    </source>
</evidence>
<dbReference type="InterPro" id="IPR029063">
    <property type="entry name" value="SAM-dependent_MTases_sf"/>
</dbReference>
<comment type="subcellular location">
    <subcellularLocation>
        <location evidence="6">Cytoplasm</location>
    </subcellularLocation>
</comment>
<dbReference type="InterPro" id="IPR050078">
    <property type="entry name" value="Ribosomal_L11_MeTrfase_PrmA"/>
</dbReference>
<dbReference type="Proteomes" id="UP001141619">
    <property type="component" value="Unassembled WGS sequence"/>
</dbReference>
<gene>
    <name evidence="6" type="primary">prmA</name>
    <name evidence="7" type="ORF">NYP16_14145</name>
</gene>
<dbReference type="PANTHER" id="PTHR43648">
    <property type="entry name" value="ELECTRON TRANSFER FLAVOPROTEIN BETA SUBUNIT LYSINE METHYLTRANSFERASE"/>
    <property type="match status" value="1"/>
</dbReference>
<evidence type="ECO:0000313" key="7">
    <source>
        <dbReference type="EMBL" id="MDA5195090.1"/>
    </source>
</evidence>